<proteinExistence type="predicted"/>
<organism evidence="2 3">
    <name type="scientific">Psilocybe cyanescens</name>
    <dbReference type="NCBI Taxonomy" id="93625"/>
    <lineage>
        <taxon>Eukaryota</taxon>
        <taxon>Fungi</taxon>
        <taxon>Dikarya</taxon>
        <taxon>Basidiomycota</taxon>
        <taxon>Agaricomycotina</taxon>
        <taxon>Agaricomycetes</taxon>
        <taxon>Agaricomycetidae</taxon>
        <taxon>Agaricales</taxon>
        <taxon>Agaricineae</taxon>
        <taxon>Strophariaceae</taxon>
        <taxon>Psilocybe</taxon>
    </lineage>
</organism>
<accession>A0A409XFX3</accession>
<comment type="caution">
    <text evidence="2">The sequence shown here is derived from an EMBL/GenBank/DDBJ whole genome shotgun (WGS) entry which is preliminary data.</text>
</comment>
<dbReference type="InParanoid" id="A0A409XFX3"/>
<dbReference type="STRING" id="93625.A0A409XFX3"/>
<feature type="transmembrane region" description="Helical" evidence="1">
    <location>
        <begin position="84"/>
        <end position="110"/>
    </location>
</feature>
<reference evidence="2 3" key="1">
    <citation type="journal article" date="2018" name="Evol. Lett.">
        <title>Horizontal gene cluster transfer increased hallucinogenic mushroom diversity.</title>
        <authorList>
            <person name="Reynolds H.T."/>
            <person name="Vijayakumar V."/>
            <person name="Gluck-Thaler E."/>
            <person name="Korotkin H.B."/>
            <person name="Matheny P.B."/>
            <person name="Slot J.C."/>
        </authorList>
    </citation>
    <scope>NUCLEOTIDE SEQUENCE [LARGE SCALE GENOMIC DNA]</scope>
    <source>
        <strain evidence="2 3">2631</strain>
    </source>
</reference>
<dbReference type="AlphaFoldDB" id="A0A409XFX3"/>
<name>A0A409XFX3_PSICY</name>
<dbReference type="GO" id="GO:0016491">
    <property type="term" value="F:oxidoreductase activity"/>
    <property type="evidence" value="ECO:0007669"/>
    <property type="project" value="InterPro"/>
</dbReference>
<keyword evidence="1" id="KW-1133">Transmembrane helix</keyword>
<gene>
    <name evidence="2" type="ORF">CVT25_013870</name>
</gene>
<sequence length="136" mass="15156">MARKDDDEKVTVVDQAVYPVPDIPIKDLLDSIPLFSAHCFKRSAIRSSSYIIWDLFVIGCLYKATVYLGAFIDPAFISLPHPYLYTAASISLWALYGFWAGLFATGLWVIGHECGHQAFSESKIINNTVGWVLHSA</sequence>
<protein>
    <recommendedName>
        <fullName evidence="4">Fatty acid desaturase N-terminal domain-containing protein</fullName>
    </recommendedName>
</protein>
<evidence type="ECO:0000313" key="3">
    <source>
        <dbReference type="Proteomes" id="UP000283269"/>
    </source>
</evidence>
<dbReference type="OrthoDB" id="1461976at2759"/>
<keyword evidence="1" id="KW-0812">Transmembrane</keyword>
<feature type="transmembrane region" description="Helical" evidence="1">
    <location>
        <begin position="50"/>
        <end position="72"/>
    </location>
</feature>
<evidence type="ECO:0000256" key="1">
    <source>
        <dbReference type="SAM" id="Phobius"/>
    </source>
</evidence>
<dbReference type="InterPro" id="IPR012171">
    <property type="entry name" value="Fatty_acid_desaturase"/>
</dbReference>
<evidence type="ECO:0008006" key="4">
    <source>
        <dbReference type="Google" id="ProtNLM"/>
    </source>
</evidence>
<dbReference type="EMBL" id="NHYD01001847">
    <property type="protein sequence ID" value="PPQ89683.1"/>
    <property type="molecule type" value="Genomic_DNA"/>
</dbReference>
<dbReference type="Proteomes" id="UP000283269">
    <property type="component" value="Unassembled WGS sequence"/>
</dbReference>
<evidence type="ECO:0000313" key="2">
    <source>
        <dbReference type="EMBL" id="PPQ89683.1"/>
    </source>
</evidence>
<keyword evidence="1" id="KW-0472">Membrane</keyword>
<keyword evidence="3" id="KW-1185">Reference proteome</keyword>
<dbReference type="PANTHER" id="PTHR32100">
    <property type="entry name" value="OMEGA-6 FATTY ACID DESATURASE, CHLOROPLASTIC"/>
    <property type="match status" value="1"/>
</dbReference>